<dbReference type="PROSITE" id="PS50088">
    <property type="entry name" value="ANK_REPEAT"/>
    <property type="match status" value="1"/>
</dbReference>
<dbReference type="InterPro" id="IPR002110">
    <property type="entry name" value="Ankyrin_rpt"/>
</dbReference>
<feature type="repeat" description="ANK" evidence="1">
    <location>
        <begin position="428"/>
        <end position="460"/>
    </location>
</feature>
<dbReference type="Pfam" id="PF12796">
    <property type="entry name" value="Ank_2"/>
    <property type="match status" value="1"/>
</dbReference>
<dbReference type="PANTHER" id="PTHR10039">
    <property type="entry name" value="AMELOGENIN"/>
    <property type="match status" value="1"/>
</dbReference>
<evidence type="ECO:0000256" key="1">
    <source>
        <dbReference type="PROSITE-ProRule" id="PRU00023"/>
    </source>
</evidence>
<evidence type="ECO:0000313" key="3">
    <source>
        <dbReference type="Proteomes" id="UP000799766"/>
    </source>
</evidence>
<dbReference type="Gene3D" id="1.25.40.20">
    <property type="entry name" value="Ankyrin repeat-containing domain"/>
    <property type="match status" value="1"/>
</dbReference>
<gene>
    <name evidence="2" type="ORF">BDY21DRAFT_150021</name>
</gene>
<name>A0A6A6NMB3_9PEZI</name>
<proteinExistence type="predicted"/>
<dbReference type="PROSITE" id="PS50297">
    <property type="entry name" value="ANK_REP_REGION"/>
    <property type="match status" value="1"/>
</dbReference>
<keyword evidence="3" id="KW-1185">Reference proteome</keyword>
<dbReference type="SUPFAM" id="SSF48403">
    <property type="entry name" value="Ankyrin repeat"/>
    <property type="match status" value="1"/>
</dbReference>
<dbReference type="PANTHER" id="PTHR10039:SF16">
    <property type="entry name" value="GPI INOSITOL-DEACYLASE"/>
    <property type="match status" value="1"/>
</dbReference>
<dbReference type="Pfam" id="PF00023">
    <property type="entry name" value="Ank"/>
    <property type="match status" value="1"/>
</dbReference>
<sequence length="497" mass="55566">MELFDDILDNASRPVKIFISSREYQDIADRFNQRANIRICASDNQDDIAKYVEEEVAKHNRWHKMSEELKKEFFSTLLGRSKGMFQWAALQVKQILELKYEGAIRDRLGKLPEGLKSAYDEIYAKIKTDPCQKAIAERVFQWVMCSAVPPTTKLLIEVVCQDPKGDEYMPPQSNVDEDLILDLCHNLLALDPNRNVWVFSHLSVIEYFEEHHWNQIQANCLVANVCFIALNHSDKEILHTVDSKYVDTDLRTYASLQAFGHLKLLENTSTDLGDDPIDGPLSSKVQNFFGSPFESSVAYRRWVRDICKNIYISGDVTGIADPNDLQPSWMSSFGICCSGVYSMLPEFWDEPWQCANKANDHRHTLLQLAARAASLPICERLIHWGADVNLQPGDESALICACVSQDIGIMRLLINSGANINAQVLEGPFQTALIAAASNGHLNHVELLLQRGADPHAVAKSGEFGSALAAAAESAVQGLEKMQLLLESSADANAQLQ</sequence>
<dbReference type="Proteomes" id="UP000799766">
    <property type="component" value="Unassembled WGS sequence"/>
</dbReference>
<protein>
    <submittedName>
        <fullName evidence="2">Uncharacterized protein</fullName>
    </submittedName>
</protein>
<reference evidence="2" key="1">
    <citation type="journal article" date="2020" name="Stud. Mycol.">
        <title>101 Dothideomycetes genomes: a test case for predicting lifestyles and emergence of pathogens.</title>
        <authorList>
            <person name="Haridas S."/>
            <person name="Albert R."/>
            <person name="Binder M."/>
            <person name="Bloem J."/>
            <person name="Labutti K."/>
            <person name="Salamov A."/>
            <person name="Andreopoulos B."/>
            <person name="Baker S."/>
            <person name="Barry K."/>
            <person name="Bills G."/>
            <person name="Bluhm B."/>
            <person name="Cannon C."/>
            <person name="Castanera R."/>
            <person name="Culley D."/>
            <person name="Daum C."/>
            <person name="Ezra D."/>
            <person name="Gonzalez J."/>
            <person name="Henrissat B."/>
            <person name="Kuo A."/>
            <person name="Liang C."/>
            <person name="Lipzen A."/>
            <person name="Lutzoni F."/>
            <person name="Magnuson J."/>
            <person name="Mondo S."/>
            <person name="Nolan M."/>
            <person name="Ohm R."/>
            <person name="Pangilinan J."/>
            <person name="Park H.-J."/>
            <person name="Ramirez L."/>
            <person name="Alfaro M."/>
            <person name="Sun H."/>
            <person name="Tritt A."/>
            <person name="Yoshinaga Y."/>
            <person name="Zwiers L.-H."/>
            <person name="Turgeon B."/>
            <person name="Goodwin S."/>
            <person name="Spatafora J."/>
            <person name="Crous P."/>
            <person name="Grigoriev I."/>
        </authorList>
    </citation>
    <scope>NUCLEOTIDE SEQUENCE</scope>
    <source>
        <strain evidence="2">ATCC 16933</strain>
    </source>
</reference>
<dbReference type="InterPro" id="IPR036770">
    <property type="entry name" value="Ankyrin_rpt-contain_sf"/>
</dbReference>
<dbReference type="AlphaFoldDB" id="A0A6A6NMB3"/>
<accession>A0A6A6NMB3</accession>
<organism evidence="2 3">
    <name type="scientific">Lineolata rhizophorae</name>
    <dbReference type="NCBI Taxonomy" id="578093"/>
    <lineage>
        <taxon>Eukaryota</taxon>
        <taxon>Fungi</taxon>
        <taxon>Dikarya</taxon>
        <taxon>Ascomycota</taxon>
        <taxon>Pezizomycotina</taxon>
        <taxon>Dothideomycetes</taxon>
        <taxon>Dothideomycetes incertae sedis</taxon>
        <taxon>Lineolatales</taxon>
        <taxon>Lineolataceae</taxon>
        <taxon>Lineolata</taxon>
    </lineage>
</organism>
<dbReference type="SMART" id="SM00248">
    <property type="entry name" value="ANK"/>
    <property type="match status" value="4"/>
</dbReference>
<dbReference type="EMBL" id="MU001702">
    <property type="protein sequence ID" value="KAF2452875.1"/>
    <property type="molecule type" value="Genomic_DNA"/>
</dbReference>
<evidence type="ECO:0000313" key="2">
    <source>
        <dbReference type="EMBL" id="KAF2452875.1"/>
    </source>
</evidence>
<dbReference type="OrthoDB" id="7464126at2759"/>
<keyword evidence="1" id="KW-0040">ANK repeat</keyword>